<evidence type="ECO:0000313" key="3">
    <source>
        <dbReference type="EMBL" id="KAK2161377.1"/>
    </source>
</evidence>
<feature type="compositionally biased region" description="Polar residues" evidence="1">
    <location>
        <begin position="38"/>
        <end position="57"/>
    </location>
</feature>
<protein>
    <submittedName>
        <fullName evidence="3">Uncharacterized protein</fullName>
    </submittedName>
</protein>
<dbReference type="Proteomes" id="UP001209878">
    <property type="component" value="Unassembled WGS sequence"/>
</dbReference>
<keyword evidence="4" id="KW-1185">Reference proteome</keyword>
<comment type="caution">
    <text evidence="3">The sequence shown here is derived from an EMBL/GenBank/DDBJ whole genome shotgun (WGS) entry which is preliminary data.</text>
</comment>
<feature type="region of interest" description="Disordered" evidence="1">
    <location>
        <begin position="1"/>
        <end position="57"/>
    </location>
</feature>
<sequence length="115" mass="12430">MEENKESAPPKGNDKGDKDGEPTHRKKPAKGGGCCNFGTPTSSGTNVSRQSVSRSAYHQNIKSDLRSGLNINLVFTAFIIVFGTSFQFGYNIGVLNQIKYCTGDSHSRKTDSNAL</sequence>
<organism evidence="3 4">
    <name type="scientific">Ridgeia piscesae</name>
    <name type="common">Tubeworm</name>
    <dbReference type="NCBI Taxonomy" id="27915"/>
    <lineage>
        <taxon>Eukaryota</taxon>
        <taxon>Metazoa</taxon>
        <taxon>Spiralia</taxon>
        <taxon>Lophotrochozoa</taxon>
        <taxon>Annelida</taxon>
        <taxon>Polychaeta</taxon>
        <taxon>Sedentaria</taxon>
        <taxon>Canalipalpata</taxon>
        <taxon>Sabellida</taxon>
        <taxon>Siboglinidae</taxon>
        <taxon>Ridgeia</taxon>
    </lineage>
</organism>
<dbReference type="AlphaFoldDB" id="A0AAD9N8V1"/>
<keyword evidence="2" id="KW-0472">Membrane</keyword>
<evidence type="ECO:0000256" key="1">
    <source>
        <dbReference type="SAM" id="MobiDB-lite"/>
    </source>
</evidence>
<evidence type="ECO:0000256" key="2">
    <source>
        <dbReference type="SAM" id="Phobius"/>
    </source>
</evidence>
<dbReference type="EMBL" id="JAODUO010001585">
    <property type="protein sequence ID" value="KAK2161377.1"/>
    <property type="molecule type" value="Genomic_DNA"/>
</dbReference>
<accession>A0AAD9N8V1</accession>
<evidence type="ECO:0000313" key="4">
    <source>
        <dbReference type="Proteomes" id="UP001209878"/>
    </source>
</evidence>
<keyword evidence="2" id="KW-0812">Transmembrane</keyword>
<gene>
    <name evidence="3" type="ORF">NP493_1587g00011</name>
</gene>
<reference evidence="3" key="1">
    <citation type="journal article" date="2023" name="Mol. Biol. Evol.">
        <title>Third-Generation Sequencing Reveals the Adaptive Role of the Epigenome in Three Deep-Sea Polychaetes.</title>
        <authorList>
            <person name="Perez M."/>
            <person name="Aroh O."/>
            <person name="Sun Y."/>
            <person name="Lan Y."/>
            <person name="Juniper S.K."/>
            <person name="Young C.R."/>
            <person name="Angers B."/>
            <person name="Qian P.Y."/>
        </authorList>
    </citation>
    <scope>NUCLEOTIDE SEQUENCE</scope>
    <source>
        <strain evidence="3">R07B-5</strain>
    </source>
</reference>
<proteinExistence type="predicted"/>
<keyword evidence="2" id="KW-1133">Transmembrane helix</keyword>
<feature type="transmembrane region" description="Helical" evidence="2">
    <location>
        <begin position="69"/>
        <end position="90"/>
    </location>
</feature>
<name>A0AAD9N8V1_RIDPI</name>
<feature type="compositionally biased region" description="Basic and acidic residues" evidence="1">
    <location>
        <begin position="1"/>
        <end position="23"/>
    </location>
</feature>